<dbReference type="PANTHER" id="PTHR39175:SF1">
    <property type="entry name" value="FAMILY PROTEIN, PUTATIVE (AFU_ORTHOLOGUE AFUA_3G15060)-RELATED"/>
    <property type="match status" value="1"/>
</dbReference>
<evidence type="ECO:0000313" key="2">
    <source>
        <dbReference type="EMBL" id="WAJ70413.1"/>
    </source>
</evidence>
<protein>
    <submittedName>
        <fullName evidence="2">VOC family protein</fullName>
    </submittedName>
</protein>
<dbReference type="PROSITE" id="PS51819">
    <property type="entry name" value="VOC"/>
    <property type="match status" value="1"/>
</dbReference>
<dbReference type="InterPro" id="IPR029068">
    <property type="entry name" value="Glyas_Bleomycin-R_OHBP_Dase"/>
</dbReference>
<evidence type="ECO:0000259" key="1">
    <source>
        <dbReference type="PROSITE" id="PS51819"/>
    </source>
</evidence>
<dbReference type="Gene3D" id="3.10.180.10">
    <property type="entry name" value="2,3-Dihydroxybiphenyl 1,2-Dioxygenase, domain 1"/>
    <property type="match status" value="1"/>
</dbReference>
<dbReference type="SUPFAM" id="SSF54593">
    <property type="entry name" value="Glyoxalase/Bleomycin resistance protein/Dihydroxybiphenyl dioxygenase"/>
    <property type="match status" value="1"/>
</dbReference>
<organism evidence="2 3">
    <name type="scientific">Catenovulum adriaticum</name>
    <dbReference type="NCBI Taxonomy" id="2984846"/>
    <lineage>
        <taxon>Bacteria</taxon>
        <taxon>Pseudomonadati</taxon>
        <taxon>Pseudomonadota</taxon>
        <taxon>Gammaproteobacteria</taxon>
        <taxon>Alteromonadales</taxon>
        <taxon>Alteromonadaceae</taxon>
        <taxon>Catenovulum</taxon>
    </lineage>
</organism>
<keyword evidence="3" id="KW-1185">Reference proteome</keyword>
<name>A0ABY7ALI7_9ALTE</name>
<proteinExistence type="predicted"/>
<dbReference type="EMBL" id="CP109965">
    <property type="protein sequence ID" value="WAJ70413.1"/>
    <property type="molecule type" value="Genomic_DNA"/>
</dbReference>
<accession>A0ABY7ALI7</accession>
<dbReference type="InterPro" id="IPR037523">
    <property type="entry name" value="VOC_core"/>
</dbReference>
<gene>
    <name evidence="2" type="ORF">OLW01_00940</name>
</gene>
<dbReference type="InterPro" id="IPR004360">
    <property type="entry name" value="Glyas_Fos-R_dOase_dom"/>
</dbReference>
<dbReference type="RefSeq" id="WP_268074732.1">
    <property type="nucleotide sequence ID" value="NZ_CP109965.1"/>
</dbReference>
<reference evidence="2" key="1">
    <citation type="submission" date="2022-10" db="EMBL/GenBank/DDBJ databases">
        <title>Catenovulum adriacola sp. nov. isolated in the Harbour of Susak.</title>
        <authorList>
            <person name="Schoch T."/>
            <person name="Reich S.J."/>
            <person name="Stoeferle S."/>
            <person name="Flaiz M."/>
            <person name="Kazda M."/>
            <person name="Riedel C.U."/>
            <person name="Duerre P."/>
        </authorList>
    </citation>
    <scope>NUCLEOTIDE SEQUENCE</scope>
    <source>
        <strain evidence="2">TS8</strain>
    </source>
</reference>
<feature type="domain" description="VOC" evidence="1">
    <location>
        <begin position="3"/>
        <end position="118"/>
    </location>
</feature>
<sequence length="119" mass="13818">MLIIDHVQISIPKNSEPQARQFYCQLLGFTEIEKPDNLKAGGGLWLEAGTQQIHLGAEDFEHRANTKAHLAYRVENLVSWRRKLQQAHIEFSAPVNIKNLDRIHFRDPFGNRIELLEYL</sequence>
<evidence type="ECO:0000313" key="3">
    <source>
        <dbReference type="Proteomes" id="UP001163726"/>
    </source>
</evidence>
<dbReference type="Pfam" id="PF00903">
    <property type="entry name" value="Glyoxalase"/>
    <property type="match status" value="1"/>
</dbReference>
<dbReference type="Proteomes" id="UP001163726">
    <property type="component" value="Chromosome"/>
</dbReference>
<dbReference type="PANTHER" id="PTHR39175">
    <property type="entry name" value="FAMILY PROTEIN, PUTATIVE (AFU_ORTHOLOGUE AFUA_3G15060)-RELATED"/>
    <property type="match status" value="1"/>
</dbReference>